<keyword evidence="5 10" id="KW-0648">Protein biosynthesis</keyword>
<evidence type="ECO:0000256" key="5">
    <source>
        <dbReference type="ARBA" id="ARBA00022917"/>
    </source>
</evidence>
<dbReference type="PANTHER" id="PTHR43326:SF1">
    <property type="entry name" value="METHIONINE--TRNA LIGASE, MITOCHONDRIAL"/>
    <property type="match status" value="1"/>
</dbReference>
<dbReference type="GO" id="GO:0005739">
    <property type="term" value="C:mitochondrion"/>
    <property type="evidence" value="ECO:0007669"/>
    <property type="project" value="UniProtKB-ARBA"/>
</dbReference>
<keyword evidence="3 10" id="KW-0547">Nucleotide-binding</keyword>
<dbReference type="GO" id="GO:0005524">
    <property type="term" value="F:ATP binding"/>
    <property type="evidence" value="ECO:0007669"/>
    <property type="project" value="UniProtKB-KW"/>
</dbReference>
<dbReference type="PANTHER" id="PTHR43326">
    <property type="entry name" value="METHIONYL-TRNA SYNTHETASE"/>
    <property type="match status" value="1"/>
</dbReference>
<gene>
    <name evidence="11" type="ORF">CGI_10018638</name>
</gene>
<dbReference type="Gene3D" id="3.40.50.620">
    <property type="entry name" value="HUPs"/>
    <property type="match status" value="1"/>
</dbReference>
<dbReference type="CDD" id="cd00814">
    <property type="entry name" value="MetRS_core"/>
    <property type="match status" value="1"/>
</dbReference>
<evidence type="ECO:0000256" key="7">
    <source>
        <dbReference type="ARBA" id="ARBA00026124"/>
    </source>
</evidence>
<dbReference type="InterPro" id="IPR001073">
    <property type="entry name" value="C1q_dom"/>
</dbReference>
<reference evidence="11" key="1">
    <citation type="journal article" date="2012" name="Nature">
        <title>The oyster genome reveals stress adaptation and complexity of shell formation.</title>
        <authorList>
            <person name="Zhang G."/>
            <person name="Fang X."/>
            <person name="Guo X."/>
            <person name="Li L."/>
            <person name="Luo R."/>
            <person name="Xu F."/>
            <person name="Yang P."/>
            <person name="Zhang L."/>
            <person name="Wang X."/>
            <person name="Qi H."/>
            <person name="Xiong Z."/>
            <person name="Que H."/>
            <person name="Xie Y."/>
            <person name="Holland P.W."/>
            <person name="Paps J."/>
            <person name="Zhu Y."/>
            <person name="Wu F."/>
            <person name="Chen Y."/>
            <person name="Wang J."/>
            <person name="Peng C."/>
            <person name="Meng J."/>
            <person name="Yang L."/>
            <person name="Liu J."/>
            <person name="Wen B."/>
            <person name="Zhang N."/>
            <person name="Huang Z."/>
            <person name="Zhu Q."/>
            <person name="Feng Y."/>
            <person name="Mount A."/>
            <person name="Hedgecock D."/>
            <person name="Xu Z."/>
            <person name="Liu Y."/>
            <person name="Domazet-Loso T."/>
            <person name="Du Y."/>
            <person name="Sun X."/>
            <person name="Zhang S."/>
            <person name="Liu B."/>
            <person name="Cheng P."/>
            <person name="Jiang X."/>
            <person name="Li J."/>
            <person name="Fan D."/>
            <person name="Wang W."/>
            <person name="Fu W."/>
            <person name="Wang T."/>
            <person name="Wang B."/>
            <person name="Zhang J."/>
            <person name="Peng Z."/>
            <person name="Li Y."/>
            <person name="Li N."/>
            <person name="Wang J."/>
            <person name="Chen M."/>
            <person name="He Y."/>
            <person name="Tan F."/>
            <person name="Song X."/>
            <person name="Zheng Q."/>
            <person name="Huang R."/>
            <person name="Yang H."/>
            <person name="Du X."/>
            <person name="Chen L."/>
            <person name="Yang M."/>
            <person name="Gaffney P.M."/>
            <person name="Wang S."/>
            <person name="Luo L."/>
            <person name="She Z."/>
            <person name="Ming Y."/>
            <person name="Huang W."/>
            <person name="Zhang S."/>
            <person name="Huang B."/>
            <person name="Zhang Y."/>
            <person name="Qu T."/>
            <person name="Ni P."/>
            <person name="Miao G."/>
            <person name="Wang J."/>
            <person name="Wang Q."/>
            <person name="Steinberg C.E."/>
            <person name="Wang H."/>
            <person name="Li N."/>
            <person name="Qian L."/>
            <person name="Zhang G."/>
            <person name="Li Y."/>
            <person name="Yang H."/>
            <person name="Liu X."/>
            <person name="Wang J."/>
            <person name="Yin Y."/>
            <person name="Wang J."/>
        </authorList>
    </citation>
    <scope>NUCLEOTIDE SEQUENCE [LARGE SCALE GENOMIC DNA]</scope>
    <source>
        <strain evidence="11">05x7-T-G4-1.051#20</strain>
    </source>
</reference>
<dbReference type="HOGENOM" id="CLU_330705_0_0_1"/>
<dbReference type="GO" id="GO:0004825">
    <property type="term" value="F:methionine-tRNA ligase activity"/>
    <property type="evidence" value="ECO:0007669"/>
    <property type="project" value="UniProtKB-EC"/>
</dbReference>
<dbReference type="PRINTS" id="PR01041">
    <property type="entry name" value="TRNASYNTHMET"/>
</dbReference>
<dbReference type="InterPro" id="IPR033911">
    <property type="entry name" value="MetRS_core"/>
</dbReference>
<evidence type="ECO:0000256" key="6">
    <source>
        <dbReference type="ARBA" id="ARBA00023146"/>
    </source>
</evidence>
<name>K1RMZ0_MAGGI</name>
<dbReference type="InterPro" id="IPR008983">
    <property type="entry name" value="Tumour_necrosis_fac-like_dom"/>
</dbReference>
<dbReference type="InterPro" id="IPR014758">
    <property type="entry name" value="Met-tRNA_synth"/>
</dbReference>
<keyword evidence="6 10" id="KW-0030">Aminoacyl-tRNA synthetase</keyword>
<dbReference type="AlphaFoldDB" id="K1RMZ0"/>
<evidence type="ECO:0000256" key="10">
    <source>
        <dbReference type="RuleBase" id="RU363039"/>
    </source>
</evidence>
<comment type="catalytic activity">
    <reaction evidence="9">
        <text>tRNA(Met) + L-methionine + ATP = L-methionyl-tRNA(Met) + AMP + diphosphate</text>
        <dbReference type="Rhea" id="RHEA:13481"/>
        <dbReference type="Rhea" id="RHEA-COMP:9667"/>
        <dbReference type="Rhea" id="RHEA-COMP:9698"/>
        <dbReference type="ChEBI" id="CHEBI:30616"/>
        <dbReference type="ChEBI" id="CHEBI:33019"/>
        <dbReference type="ChEBI" id="CHEBI:57844"/>
        <dbReference type="ChEBI" id="CHEBI:78442"/>
        <dbReference type="ChEBI" id="CHEBI:78530"/>
        <dbReference type="ChEBI" id="CHEBI:456215"/>
        <dbReference type="EC" id="6.1.1.10"/>
    </reaction>
</comment>
<evidence type="ECO:0000256" key="9">
    <source>
        <dbReference type="ARBA" id="ARBA00047364"/>
    </source>
</evidence>
<dbReference type="SUPFAM" id="SSF47323">
    <property type="entry name" value="Anticodon-binding domain of a subclass of class I aminoacyl-tRNA synthetases"/>
    <property type="match status" value="1"/>
</dbReference>
<keyword evidence="2 10" id="KW-0436">Ligase</keyword>
<sequence>MIAIGLAVHVLMLVGIVQTSTNSMLTDDETKNLTSLNLDSLDSRNVDVFRQLLNQETLIRMTLVKNVHALMKDMLTLQEKLTAAENRISKIDTSTDHEISKLKEEVKLLKTENDILKNNSVHVKADIDLLNENLTDVSNTLTDVKIEVRYLSITLFNINSNSRETTKMLQRQNASIENLKSDIAENDQKQSAALLELGKQHMIVIENIHNTTRALKADVNQYQMDHLKLSASVSSLELFRNNQTSIKCDPKQEVAFTAAVTSLSTTWNSGTLMFDVVITNVGNGYNPRSGVFTSPGKGTYVFYVSALEYLQQYLGLEIVLNNVPKVRLIGESAAAYQTGTNMVVLNLQKGDSVWVRHHRGKGYYTPHIGHLYTALLADATARFYRLQGKDVVLSTGTDEHGLKIQASAAKHNKNPKLYCDEISSQFKALFDRAGVSYTHFIRTTDKTHITAVQHFWETLERKGHIYKGQYEGWYSVSDEEFLSEEEVCDQKLESGETQKVSVSSGQPVVWMAEENYMFRLTSFGPQLKKWLNSGVIYPKEKRNQAEMILKNLQDLSVSRSRSRLSWGIPVPGDSSQTIYVWLDALINYLTVAGYPDDLQNWPADIQIVGQDIIKFHAVFWPAFLIAAGLELPKQIVCHAHWTVDGYKMSKSRGNVVDPQERMNKLTESGFRYFLLKSGNTFTNCNYNDEVAKELINAEIVNTYLNLLSRSSSKSINKQAIFPSFDEGDFQTFFTEEERNMFNNLPNLTEICTTHYQGLLCYKASEAIFEYIRWSNKLFNDHEPWHMCKDPANDNHLNCLLHVTMETLRVCSILLQPLIPDIAAQVLDRLGVSEDDRLFRHCKERRQSHRDQDHHLKVQKNHIMDRIK</sequence>
<organism evidence="11">
    <name type="scientific">Magallana gigas</name>
    <name type="common">Pacific oyster</name>
    <name type="synonym">Crassostrea gigas</name>
    <dbReference type="NCBI Taxonomy" id="29159"/>
    <lineage>
        <taxon>Eukaryota</taxon>
        <taxon>Metazoa</taxon>
        <taxon>Spiralia</taxon>
        <taxon>Lophotrochozoa</taxon>
        <taxon>Mollusca</taxon>
        <taxon>Bivalvia</taxon>
        <taxon>Autobranchia</taxon>
        <taxon>Pteriomorphia</taxon>
        <taxon>Ostreida</taxon>
        <taxon>Ostreoidea</taxon>
        <taxon>Ostreidae</taxon>
        <taxon>Magallana</taxon>
    </lineage>
</organism>
<dbReference type="InterPro" id="IPR015413">
    <property type="entry name" value="Methionyl/Leucyl_tRNA_Synth"/>
</dbReference>
<dbReference type="SMART" id="SM00110">
    <property type="entry name" value="C1Q"/>
    <property type="match status" value="1"/>
</dbReference>
<dbReference type="Pfam" id="PF09334">
    <property type="entry name" value="tRNA-synt_1g"/>
    <property type="match status" value="1"/>
</dbReference>
<dbReference type="PRINTS" id="PR00007">
    <property type="entry name" value="COMPLEMNTC1Q"/>
</dbReference>
<dbReference type="SUPFAM" id="SSF52374">
    <property type="entry name" value="Nucleotidylyl transferase"/>
    <property type="match status" value="1"/>
</dbReference>
<accession>K1RMZ0</accession>
<dbReference type="NCBIfam" id="TIGR00398">
    <property type="entry name" value="metG"/>
    <property type="match status" value="1"/>
</dbReference>
<evidence type="ECO:0000256" key="2">
    <source>
        <dbReference type="ARBA" id="ARBA00022598"/>
    </source>
</evidence>
<dbReference type="SUPFAM" id="SSF49842">
    <property type="entry name" value="TNF-like"/>
    <property type="match status" value="1"/>
</dbReference>
<evidence type="ECO:0000256" key="3">
    <source>
        <dbReference type="ARBA" id="ARBA00022741"/>
    </source>
</evidence>
<dbReference type="Gene3D" id="2.170.220.10">
    <property type="match status" value="1"/>
</dbReference>
<dbReference type="InterPro" id="IPR023457">
    <property type="entry name" value="Met-tRNA_synth_2"/>
</dbReference>
<dbReference type="PROSITE" id="PS50871">
    <property type="entry name" value="C1Q"/>
    <property type="match status" value="1"/>
</dbReference>
<evidence type="ECO:0000256" key="8">
    <source>
        <dbReference type="ARBA" id="ARBA00030331"/>
    </source>
</evidence>
<evidence type="ECO:0000256" key="4">
    <source>
        <dbReference type="ARBA" id="ARBA00022840"/>
    </source>
</evidence>
<dbReference type="FunFam" id="2.170.220.10:FF:000001">
    <property type="entry name" value="methionine--tRNA ligase, mitochondrial"/>
    <property type="match status" value="1"/>
</dbReference>
<dbReference type="FunCoup" id="K1RMZ0">
    <property type="interactions" value="1084"/>
</dbReference>
<dbReference type="EC" id="6.1.1.10" evidence="1"/>
<comment type="similarity">
    <text evidence="10">Belongs to the class-I aminoacyl-tRNA synthetase family.</text>
</comment>
<proteinExistence type="inferred from homology"/>
<dbReference type="InterPro" id="IPR014729">
    <property type="entry name" value="Rossmann-like_a/b/a_fold"/>
</dbReference>
<protein>
    <recommendedName>
        <fullName evidence="7">Methionine--tRNA ligase, mitochondrial</fullName>
        <ecNumber evidence="1">6.1.1.10</ecNumber>
    </recommendedName>
    <alternativeName>
        <fullName evidence="8">Mitochondrial methionyl-tRNA synthetase</fullName>
    </alternativeName>
</protein>
<keyword evidence="4 10" id="KW-0067">ATP-binding</keyword>
<dbReference type="InParanoid" id="K1RMZ0"/>
<evidence type="ECO:0000313" key="11">
    <source>
        <dbReference type="EMBL" id="EKC35771.1"/>
    </source>
</evidence>
<dbReference type="InterPro" id="IPR009080">
    <property type="entry name" value="tRNAsynth_Ia_anticodon-bd"/>
</dbReference>
<dbReference type="GO" id="GO:0006431">
    <property type="term" value="P:methionyl-tRNA aminoacylation"/>
    <property type="evidence" value="ECO:0007669"/>
    <property type="project" value="InterPro"/>
</dbReference>
<evidence type="ECO:0000256" key="1">
    <source>
        <dbReference type="ARBA" id="ARBA00012838"/>
    </source>
</evidence>
<dbReference type="EMBL" id="JH818918">
    <property type="protein sequence ID" value="EKC35771.1"/>
    <property type="molecule type" value="Genomic_DNA"/>
</dbReference>
<dbReference type="Gene3D" id="1.10.730.10">
    <property type="entry name" value="Isoleucyl-tRNA Synthetase, Domain 1"/>
    <property type="match status" value="1"/>
</dbReference>